<dbReference type="Proteomes" id="UP001501666">
    <property type="component" value="Unassembled WGS sequence"/>
</dbReference>
<keyword evidence="2" id="KW-1185">Reference proteome</keyword>
<dbReference type="EMBL" id="BAAATE010000005">
    <property type="protein sequence ID" value="GAA2655138.1"/>
    <property type="molecule type" value="Genomic_DNA"/>
</dbReference>
<reference evidence="1 2" key="1">
    <citation type="journal article" date="2019" name="Int. J. Syst. Evol. Microbiol.">
        <title>The Global Catalogue of Microorganisms (GCM) 10K type strain sequencing project: providing services to taxonomists for standard genome sequencing and annotation.</title>
        <authorList>
            <consortium name="The Broad Institute Genomics Platform"/>
            <consortium name="The Broad Institute Genome Sequencing Center for Infectious Disease"/>
            <person name="Wu L."/>
            <person name="Ma J."/>
        </authorList>
    </citation>
    <scope>NUCLEOTIDE SEQUENCE [LARGE SCALE GENOMIC DNA]</scope>
    <source>
        <strain evidence="1 2">JCM 6835</strain>
    </source>
</reference>
<evidence type="ECO:0000313" key="1">
    <source>
        <dbReference type="EMBL" id="GAA2655138.1"/>
    </source>
</evidence>
<sequence>MPSNNSAQGSGVGNVAYFPAEVARSGRRGCRAAELERGGQEWVVTGSVSDALSPGSPSMLSLLFLAR</sequence>
<evidence type="ECO:0000313" key="2">
    <source>
        <dbReference type="Proteomes" id="UP001501666"/>
    </source>
</evidence>
<organism evidence="1 2">
    <name type="scientific">Nonomuraea recticatena</name>
    <dbReference type="NCBI Taxonomy" id="46178"/>
    <lineage>
        <taxon>Bacteria</taxon>
        <taxon>Bacillati</taxon>
        <taxon>Actinomycetota</taxon>
        <taxon>Actinomycetes</taxon>
        <taxon>Streptosporangiales</taxon>
        <taxon>Streptosporangiaceae</taxon>
        <taxon>Nonomuraea</taxon>
    </lineage>
</organism>
<accession>A0ABN3RKP9</accession>
<protein>
    <submittedName>
        <fullName evidence="1">Uncharacterized protein</fullName>
    </submittedName>
</protein>
<proteinExistence type="predicted"/>
<comment type="caution">
    <text evidence="1">The sequence shown here is derived from an EMBL/GenBank/DDBJ whole genome shotgun (WGS) entry which is preliminary data.</text>
</comment>
<gene>
    <name evidence="1" type="ORF">GCM10010412_024260</name>
</gene>
<name>A0ABN3RKP9_9ACTN</name>